<evidence type="ECO:0000313" key="1">
    <source>
        <dbReference type="EMBL" id="AWP18272.1"/>
    </source>
</evidence>
<sequence>MFCLMHPWSCWVPGEQSVGVLCSYQCRGAARVRPGLTVEVCETENGRACGDTKEHESQRPDIVLFKRRQAP</sequence>
<keyword evidence="2" id="KW-1185">Reference proteome</keyword>
<gene>
    <name evidence="1" type="ORF">SMAX5B_004395</name>
</gene>
<reference evidence="1 2" key="1">
    <citation type="submission" date="2017-12" db="EMBL/GenBank/DDBJ databases">
        <title>Integrating genomic resources of turbot (Scophthalmus maximus) in depth evaluation of genetic and physical mapping variation across individuals.</title>
        <authorList>
            <person name="Martinez P."/>
        </authorList>
    </citation>
    <scope>NUCLEOTIDE SEQUENCE [LARGE SCALE GENOMIC DNA]</scope>
</reference>
<evidence type="ECO:0000313" key="2">
    <source>
        <dbReference type="Proteomes" id="UP000246464"/>
    </source>
</evidence>
<protein>
    <submittedName>
        <fullName evidence="1">Uncharacterized protein</fullName>
    </submittedName>
</protein>
<dbReference type="EMBL" id="CP026261">
    <property type="protein sequence ID" value="AWP18272.1"/>
    <property type="molecule type" value="Genomic_DNA"/>
</dbReference>
<proteinExistence type="predicted"/>
<dbReference type="Proteomes" id="UP000246464">
    <property type="component" value="Chromosome 19"/>
</dbReference>
<organism evidence="1 2">
    <name type="scientific">Scophthalmus maximus</name>
    <name type="common">Turbot</name>
    <name type="synonym">Psetta maxima</name>
    <dbReference type="NCBI Taxonomy" id="52904"/>
    <lineage>
        <taxon>Eukaryota</taxon>
        <taxon>Metazoa</taxon>
        <taxon>Chordata</taxon>
        <taxon>Craniata</taxon>
        <taxon>Vertebrata</taxon>
        <taxon>Euteleostomi</taxon>
        <taxon>Actinopterygii</taxon>
        <taxon>Neopterygii</taxon>
        <taxon>Teleostei</taxon>
        <taxon>Neoteleostei</taxon>
        <taxon>Acanthomorphata</taxon>
        <taxon>Carangaria</taxon>
        <taxon>Pleuronectiformes</taxon>
        <taxon>Pleuronectoidei</taxon>
        <taxon>Scophthalmidae</taxon>
        <taxon>Scophthalmus</taxon>
    </lineage>
</organism>
<dbReference type="AlphaFoldDB" id="A0A2U9CUJ8"/>
<name>A0A2U9CUJ8_SCOMX</name>
<accession>A0A2U9CUJ8</accession>